<feature type="transmembrane region" description="Helical" evidence="2">
    <location>
        <begin position="123"/>
        <end position="141"/>
    </location>
</feature>
<evidence type="ECO:0000313" key="5">
    <source>
        <dbReference type="Proteomes" id="UP000248764"/>
    </source>
</evidence>
<feature type="transmembrane region" description="Helical" evidence="2">
    <location>
        <begin position="38"/>
        <end position="60"/>
    </location>
</feature>
<keyword evidence="2" id="KW-0812">Transmembrane</keyword>
<dbReference type="AlphaFoldDB" id="A0A2W2B4F4"/>
<keyword evidence="2" id="KW-1133">Transmembrane helix</keyword>
<feature type="domain" description="EamA" evidence="3">
    <location>
        <begin position="148"/>
        <end position="278"/>
    </location>
</feature>
<feature type="transmembrane region" description="Helical" evidence="2">
    <location>
        <begin position="96"/>
        <end position="116"/>
    </location>
</feature>
<dbReference type="InterPro" id="IPR037185">
    <property type="entry name" value="EmrE-like"/>
</dbReference>
<dbReference type="GO" id="GO:0015565">
    <property type="term" value="F:threonine efflux transmembrane transporter activity"/>
    <property type="evidence" value="ECO:0007669"/>
    <property type="project" value="TreeGrafter"/>
</dbReference>
<evidence type="ECO:0000256" key="1">
    <source>
        <dbReference type="ARBA" id="ARBA00007362"/>
    </source>
</evidence>
<dbReference type="Pfam" id="PF00892">
    <property type="entry name" value="EamA"/>
    <property type="match status" value="1"/>
</dbReference>
<gene>
    <name evidence="4" type="ORF">C1I92_29135</name>
</gene>
<feature type="transmembrane region" description="Helical" evidence="2">
    <location>
        <begin position="12"/>
        <end position="32"/>
    </location>
</feature>
<evidence type="ECO:0000256" key="2">
    <source>
        <dbReference type="SAM" id="Phobius"/>
    </source>
</evidence>
<dbReference type="PANTHER" id="PTHR22911:SF37">
    <property type="entry name" value="THREONINE_HOMOSERINE EXPORTER RHTA"/>
    <property type="match status" value="1"/>
</dbReference>
<feature type="transmembrane region" description="Helical" evidence="2">
    <location>
        <begin position="237"/>
        <end position="257"/>
    </location>
</feature>
<feature type="transmembrane region" description="Helical" evidence="2">
    <location>
        <begin position="72"/>
        <end position="90"/>
    </location>
</feature>
<dbReference type="PANTHER" id="PTHR22911">
    <property type="entry name" value="ACYL-MALONYL CONDENSING ENZYME-RELATED"/>
    <property type="match status" value="1"/>
</dbReference>
<organism evidence="4 5">
    <name type="scientific">Jiangella anatolica</name>
    <dbReference type="NCBI Taxonomy" id="2670374"/>
    <lineage>
        <taxon>Bacteria</taxon>
        <taxon>Bacillati</taxon>
        <taxon>Actinomycetota</taxon>
        <taxon>Actinomycetes</taxon>
        <taxon>Jiangellales</taxon>
        <taxon>Jiangellaceae</taxon>
        <taxon>Jiangella</taxon>
    </lineage>
</organism>
<proteinExistence type="inferred from homology"/>
<dbReference type="SUPFAM" id="SSF103481">
    <property type="entry name" value="Multidrug resistance efflux transporter EmrE"/>
    <property type="match status" value="1"/>
</dbReference>
<dbReference type="RefSeq" id="WP_111258142.1">
    <property type="nucleotide sequence ID" value="NZ_POTW01000114.1"/>
</dbReference>
<feature type="transmembrane region" description="Helical" evidence="2">
    <location>
        <begin position="177"/>
        <end position="195"/>
    </location>
</feature>
<comment type="caution">
    <text evidence="4">The sequence shown here is derived from an EMBL/GenBank/DDBJ whole genome shotgun (WGS) entry which is preliminary data.</text>
</comment>
<evidence type="ECO:0000259" key="3">
    <source>
        <dbReference type="Pfam" id="PF00892"/>
    </source>
</evidence>
<dbReference type="Proteomes" id="UP000248764">
    <property type="component" value="Unassembled WGS sequence"/>
</dbReference>
<keyword evidence="2" id="KW-0472">Membrane</keyword>
<feature type="transmembrane region" description="Helical" evidence="2">
    <location>
        <begin position="207"/>
        <end position="225"/>
    </location>
</feature>
<protein>
    <submittedName>
        <fullName evidence="4">EamA family transporter</fullName>
    </submittedName>
</protein>
<sequence length="291" mass="29706">MTSPLGSIPAPGLVLGGIFSLQIGAGLAKGLFDTLPPTAVVFLRLAFSAVALVAITQRAVRATMRRAARGDLGLAVTFGLSLAAMNIAIYESFSRIPLGIAVTIEFIGPLGVAVALSRRRLDLIWVLLAGAGVVLLARGGPGGIDPVGVLFALVAAGGWAAYILLGKQLGQRFPGSTGLTVASVVGAVAVAPIGLTTGGSDLWQPHVLLLAAGIALLSSVIPYSFELEALRRMPATVFGILMSMEPAAAALVGLVVLDEVLHVQEWIAIGLVVTACLGATRQPPPPSRAES</sequence>
<dbReference type="InterPro" id="IPR000620">
    <property type="entry name" value="EamA_dom"/>
</dbReference>
<name>A0A2W2B4F4_9ACTN</name>
<feature type="transmembrane region" description="Helical" evidence="2">
    <location>
        <begin position="147"/>
        <end position="165"/>
    </location>
</feature>
<reference evidence="4 5" key="1">
    <citation type="submission" date="2018-01" db="EMBL/GenBank/DDBJ databases">
        <title>Draft genome sequence of Jiangella sp. GTF31.</title>
        <authorList>
            <person name="Sahin N."/>
            <person name="Ay H."/>
            <person name="Saygin H."/>
        </authorList>
    </citation>
    <scope>NUCLEOTIDE SEQUENCE [LARGE SCALE GENOMIC DNA]</scope>
    <source>
        <strain evidence="4 5">GTF31</strain>
    </source>
</reference>
<evidence type="ECO:0000313" key="4">
    <source>
        <dbReference type="EMBL" id="PZF79840.1"/>
    </source>
</evidence>
<keyword evidence="5" id="KW-1185">Reference proteome</keyword>
<accession>A0A2W2B4F4</accession>
<comment type="similarity">
    <text evidence="1">Belongs to the EamA transporter family.</text>
</comment>
<dbReference type="GO" id="GO:0005886">
    <property type="term" value="C:plasma membrane"/>
    <property type="evidence" value="ECO:0007669"/>
    <property type="project" value="TreeGrafter"/>
</dbReference>
<dbReference type="EMBL" id="POTW01000114">
    <property type="protein sequence ID" value="PZF79840.1"/>
    <property type="molecule type" value="Genomic_DNA"/>
</dbReference>